<dbReference type="PRINTS" id="PR00455">
    <property type="entry name" value="HTHTETR"/>
</dbReference>
<evidence type="ECO:0000256" key="2">
    <source>
        <dbReference type="PROSITE-ProRule" id="PRU00335"/>
    </source>
</evidence>
<dbReference type="AlphaFoldDB" id="A0A4R5A3F4"/>
<dbReference type="SUPFAM" id="SSF48498">
    <property type="entry name" value="Tetracyclin repressor-like, C-terminal domain"/>
    <property type="match status" value="1"/>
</dbReference>
<dbReference type="InterPro" id="IPR009057">
    <property type="entry name" value="Homeodomain-like_sf"/>
</dbReference>
<dbReference type="SUPFAM" id="SSF46689">
    <property type="entry name" value="Homeodomain-like"/>
    <property type="match status" value="1"/>
</dbReference>
<protein>
    <submittedName>
        <fullName evidence="4">TetR family transcriptional regulator</fullName>
    </submittedName>
</protein>
<accession>A0A4R5A3F4</accession>
<dbReference type="GO" id="GO:0006355">
    <property type="term" value="P:regulation of DNA-templated transcription"/>
    <property type="evidence" value="ECO:0007669"/>
    <property type="project" value="UniProtKB-ARBA"/>
</dbReference>
<evidence type="ECO:0000313" key="5">
    <source>
        <dbReference type="Proteomes" id="UP000295217"/>
    </source>
</evidence>
<feature type="domain" description="HTH tetR-type" evidence="3">
    <location>
        <begin position="6"/>
        <end position="66"/>
    </location>
</feature>
<dbReference type="Gene3D" id="1.10.357.10">
    <property type="entry name" value="Tetracycline Repressor, domain 2"/>
    <property type="match status" value="1"/>
</dbReference>
<evidence type="ECO:0000256" key="1">
    <source>
        <dbReference type="ARBA" id="ARBA00023125"/>
    </source>
</evidence>
<comment type="caution">
    <text evidence="4">The sequence shown here is derived from an EMBL/GenBank/DDBJ whole genome shotgun (WGS) entry which is preliminary data.</text>
</comment>
<dbReference type="InterPro" id="IPR041467">
    <property type="entry name" value="Sco4008_C"/>
</dbReference>
<dbReference type="Pfam" id="PF00440">
    <property type="entry name" value="TetR_N"/>
    <property type="match status" value="1"/>
</dbReference>
<dbReference type="PANTHER" id="PTHR30328:SF54">
    <property type="entry name" value="HTH-TYPE TRANSCRIPTIONAL REPRESSOR SCO4008"/>
    <property type="match status" value="1"/>
</dbReference>
<dbReference type="InterPro" id="IPR050109">
    <property type="entry name" value="HTH-type_TetR-like_transc_reg"/>
</dbReference>
<proteinExistence type="predicted"/>
<dbReference type="GO" id="GO:0003677">
    <property type="term" value="F:DNA binding"/>
    <property type="evidence" value="ECO:0007669"/>
    <property type="project" value="UniProtKB-UniRule"/>
</dbReference>
<evidence type="ECO:0000259" key="3">
    <source>
        <dbReference type="PROSITE" id="PS50977"/>
    </source>
</evidence>
<dbReference type="RefSeq" id="WP_132106681.1">
    <property type="nucleotide sequence ID" value="NZ_SMLB01000050.1"/>
</dbReference>
<dbReference type="PANTHER" id="PTHR30328">
    <property type="entry name" value="TRANSCRIPTIONAL REPRESSOR"/>
    <property type="match status" value="1"/>
</dbReference>
<dbReference type="OrthoDB" id="4726108at2"/>
<evidence type="ECO:0000313" key="4">
    <source>
        <dbReference type="EMBL" id="TDD65530.1"/>
    </source>
</evidence>
<feature type="DNA-binding region" description="H-T-H motif" evidence="2">
    <location>
        <begin position="29"/>
        <end position="48"/>
    </location>
</feature>
<dbReference type="PROSITE" id="PS50977">
    <property type="entry name" value="HTH_TETR_2"/>
    <property type="match status" value="1"/>
</dbReference>
<keyword evidence="1 2" id="KW-0238">DNA-binding</keyword>
<sequence>MPWDTEATRRRLLDAAVEEFAEYGPAGARVDRVARSAGVNKERIYQYFGDKDGLFRAVLERELQRLAAAVPLTLEQAGDLGDYAGRLFDHHTDHPHFLRLLHWEGLASGGEAVAEAKRAALQHDKVAAIADAQRSGLVTGAIGAGQLLYGVMALVDWWFVAPHVVRMTVGAEGMDRAAQRAAVVELARRMTAPDRDEPPTGATSR</sequence>
<reference evidence="4 5" key="1">
    <citation type="submission" date="2019-02" db="EMBL/GenBank/DDBJ databases">
        <title>Draft genome sequences of novel Actinobacteria.</title>
        <authorList>
            <person name="Sahin N."/>
            <person name="Ay H."/>
            <person name="Saygin H."/>
        </authorList>
    </citation>
    <scope>NUCLEOTIDE SEQUENCE [LARGE SCALE GENOMIC DNA]</scope>
    <source>
        <strain evidence="4 5">8K307</strain>
    </source>
</reference>
<keyword evidence="5" id="KW-1185">Reference proteome</keyword>
<dbReference type="InterPro" id="IPR036271">
    <property type="entry name" value="Tet_transcr_reg_TetR-rel_C_sf"/>
</dbReference>
<dbReference type="Proteomes" id="UP000295217">
    <property type="component" value="Unassembled WGS sequence"/>
</dbReference>
<dbReference type="EMBL" id="SMLB01000050">
    <property type="protein sequence ID" value="TDD65530.1"/>
    <property type="molecule type" value="Genomic_DNA"/>
</dbReference>
<dbReference type="Pfam" id="PF17926">
    <property type="entry name" value="TetR_C_21"/>
    <property type="match status" value="1"/>
</dbReference>
<organism evidence="4 5">
    <name type="scientific">Jiangella aurantiaca</name>
    <dbReference type="NCBI Taxonomy" id="2530373"/>
    <lineage>
        <taxon>Bacteria</taxon>
        <taxon>Bacillati</taxon>
        <taxon>Actinomycetota</taxon>
        <taxon>Actinomycetes</taxon>
        <taxon>Jiangellales</taxon>
        <taxon>Jiangellaceae</taxon>
        <taxon>Jiangella</taxon>
    </lineage>
</organism>
<name>A0A4R5A3F4_9ACTN</name>
<gene>
    <name evidence="4" type="ORF">E1262_24785</name>
</gene>
<dbReference type="InterPro" id="IPR001647">
    <property type="entry name" value="HTH_TetR"/>
</dbReference>